<dbReference type="EMBL" id="AE000657">
    <property type="protein sequence ID" value="AAC07147.1"/>
    <property type="molecule type" value="Genomic_DNA"/>
</dbReference>
<feature type="domain" description="ABC transmembrane type-2" evidence="10">
    <location>
        <begin position="23"/>
        <end position="248"/>
    </location>
</feature>
<keyword evidence="6 9" id="KW-1133">Transmembrane helix</keyword>
<dbReference type="EMDB" id="EMD-22644"/>
<evidence type="ECO:0000256" key="3">
    <source>
        <dbReference type="ARBA" id="ARBA00022448"/>
    </source>
</evidence>
<dbReference type="GO" id="GO:0015774">
    <property type="term" value="P:polysaccharide transport"/>
    <property type="evidence" value="ECO:0007669"/>
    <property type="project" value="UniProtKB-KW"/>
</dbReference>
<evidence type="ECO:0000256" key="2">
    <source>
        <dbReference type="ARBA" id="ARBA00007783"/>
    </source>
</evidence>
<keyword evidence="7" id="KW-0625">Polysaccharide transport</keyword>
<dbReference type="EMDB" id="EMD-27563"/>
<reference evidence="14" key="2">
    <citation type="journal article" date="2018" name="Nature">
        <title>Architecture of a channel-forming O-antigen polysaccharide ABC transporter.</title>
        <authorList>
            <person name="Bi Y."/>
            <person name="Mann E."/>
            <person name="Whitfield C."/>
            <person name="Zimmer J."/>
        </authorList>
    </citation>
    <scope>X-RAY CRYSTALLOGRAPHY (3.85 ANGSTROMS) OF 2-255</scope>
</reference>
<evidence type="ECO:0000259" key="10">
    <source>
        <dbReference type="PROSITE" id="PS51012"/>
    </source>
</evidence>
<comment type="similarity">
    <text evidence="2 9">Belongs to the ABC-2 integral membrane protein family.</text>
</comment>
<evidence type="ECO:0000256" key="8">
    <source>
        <dbReference type="ARBA" id="ARBA00023136"/>
    </source>
</evidence>
<dbReference type="PDB" id="8DOU">
    <property type="method" value="EM"/>
    <property type="resolution" value="3.54 A"/>
    <property type="chains" value="B/D=1-256"/>
</dbReference>
<dbReference type="HOGENOM" id="CLU_060703_1_1_0"/>
<dbReference type="EMDB" id="EMD-27564"/>
<dbReference type="PDB" id="6OIH">
    <property type="method" value="X-ray"/>
    <property type="resolution" value="3.85 A"/>
    <property type="chains" value="C/D=2-255"/>
</dbReference>
<evidence type="ECO:0000256" key="6">
    <source>
        <dbReference type="ARBA" id="ARBA00022989"/>
    </source>
</evidence>
<feature type="transmembrane region" description="Helical" evidence="9">
    <location>
        <begin position="143"/>
        <end position="165"/>
    </location>
</feature>
<dbReference type="PDB" id="8DN8">
    <property type="method" value="EM"/>
    <property type="resolution" value="3.70 A"/>
    <property type="chains" value="B/D=1-256"/>
</dbReference>
<gene>
    <name evidence="11" type="primary">abcT3</name>
    <name evidence="11" type="ordered locus">aq_1095</name>
</gene>
<reference evidence="16 17" key="5">
    <citation type="journal article" date="2022" name="Nat. Commun.">
        <title>Molecular basis for polysaccharide recognition and modulated ATP hydrolysis by the O antigen ABC transporter.</title>
        <authorList>
            <person name="Spellmon N."/>
            <person name="Muszynski A."/>
            <person name="Gorniak I."/>
            <person name="Vlach J."/>
            <person name="Hahn D."/>
            <person name="Azadi P."/>
            <person name="Zimmer J."/>
        </authorList>
    </citation>
    <scope>STRUCTURE BY ELECTRON MICROSCOPY (3.20 ANGSTROMS)</scope>
</reference>
<dbReference type="FunCoup" id="O67182">
    <property type="interactions" value="192"/>
</dbReference>
<keyword evidence="3 9" id="KW-0813">Transport</keyword>
<dbReference type="PDB" id="8DNE">
    <property type="method" value="EM"/>
    <property type="resolution" value="3.50 A"/>
    <property type="chains" value="B/D=1-256"/>
</dbReference>
<evidence type="ECO:0007829" key="15">
    <source>
        <dbReference type="PDB" id="7K2T"/>
    </source>
</evidence>
<dbReference type="Proteomes" id="UP000000798">
    <property type="component" value="Chromosome"/>
</dbReference>
<dbReference type="STRING" id="224324.aq_1095"/>
<dbReference type="EMDB" id="EMD-27491"/>
<dbReference type="OrthoDB" id="9794365at2"/>
<keyword evidence="5 9" id="KW-0812">Transmembrane</keyword>
<dbReference type="InterPro" id="IPR047817">
    <property type="entry name" value="ABC2_TM_bact-type"/>
</dbReference>
<dbReference type="PIR" id="C70394">
    <property type="entry name" value="C70394"/>
</dbReference>
<dbReference type="KEGG" id="aae:aq_1095"/>
<dbReference type="GO" id="GO:0015920">
    <property type="term" value="P:lipopolysaccharide transport"/>
    <property type="evidence" value="ECO:0000318"/>
    <property type="project" value="GO_Central"/>
</dbReference>
<dbReference type="PANTHER" id="PTHR30413:SF10">
    <property type="entry name" value="CAPSULE POLYSACCHARIDE EXPORT INNER-MEMBRANE PROTEIN CTRC"/>
    <property type="match status" value="1"/>
</dbReference>
<evidence type="ECO:0000313" key="11">
    <source>
        <dbReference type="EMBL" id="AAC07147.1"/>
    </source>
</evidence>
<feature type="transmembrane region" description="Helical" evidence="9">
    <location>
        <begin position="225"/>
        <end position="245"/>
    </location>
</feature>
<organism evidence="11 12">
    <name type="scientific">Aquifex aeolicus (strain VF5)</name>
    <dbReference type="NCBI Taxonomy" id="224324"/>
    <lineage>
        <taxon>Bacteria</taxon>
        <taxon>Pseudomonadati</taxon>
        <taxon>Aquificota</taxon>
        <taxon>Aquificia</taxon>
        <taxon>Aquificales</taxon>
        <taxon>Aquificaceae</taxon>
        <taxon>Aquifex</taxon>
    </lineage>
</organism>
<keyword evidence="7" id="KW-0762">Sugar transport</keyword>
<dbReference type="GO" id="GO:0005886">
    <property type="term" value="C:plasma membrane"/>
    <property type="evidence" value="ECO:0007669"/>
    <property type="project" value="UniProtKB-SubCell"/>
</dbReference>
<evidence type="ECO:0000256" key="5">
    <source>
        <dbReference type="ARBA" id="ARBA00022692"/>
    </source>
</evidence>
<dbReference type="TCDB" id="3.A.1.103.9">
    <property type="family name" value="the atp-binding cassette (abc) superfamily"/>
</dbReference>
<dbReference type="EMDB" id="EMD-27494"/>
<dbReference type="GO" id="GO:0140359">
    <property type="term" value="F:ABC-type transporter activity"/>
    <property type="evidence" value="ECO:0007669"/>
    <property type="project" value="InterPro"/>
</dbReference>
<evidence type="ECO:0007829" key="16">
    <source>
        <dbReference type="PDB" id="8DKU"/>
    </source>
</evidence>
<dbReference type="InParanoid" id="O67182"/>
<dbReference type="PDB" id="8DNC">
    <property type="method" value="EM"/>
    <property type="resolution" value="3.30 A"/>
    <property type="chains" value="B/D=1-256"/>
</dbReference>
<reference evidence="13" key="3">
    <citation type="journal article" date="2019" name="Nat. Commun.">
        <title>A lipid gating mechanism for the channel-forming O antigen ABC transporter.</title>
        <authorList>
            <person name="Caffalette C.A."/>
            <person name="Corey R.A."/>
            <person name="Sansom M.S.P."/>
            <person name="Stansfeld P.J."/>
            <person name="Zimmer J."/>
        </authorList>
    </citation>
    <scope>X-RAY CRYSTALLOGRAPHY (2.05 ANGSTROMS)</scope>
</reference>
<sequence>MNLSLILELVRQEIKNRYADTVLGIWWAFLWPILLVLIYTLIFSHLIGAKLGHENTVYAYSIYLSSGIFPWFFFSNSLSRITGIFTEKKFLFTKIPIRLEVFPVVVIISELINYLIGISLVTLISFITLGFEGIKYFYLFPVALYLMIVYSFSIGMVLGTLNVFFRDIKEIIGVFLQIFFWFTPIVYTLDILPPFVKKLIYYNPMYPVVSIHHLVFVNYLDLHLYSLLGFLLASPLVFFVSYYFFKKLEKDIKDFA</sequence>
<dbReference type="RefSeq" id="WP_010880683.1">
    <property type="nucleotide sequence ID" value="NC_000918.1"/>
</dbReference>
<evidence type="ECO:0000256" key="4">
    <source>
        <dbReference type="ARBA" id="ARBA00022475"/>
    </source>
</evidence>
<keyword evidence="4 9" id="KW-1003">Cell membrane</keyword>
<dbReference type="IntAct" id="O67182">
    <property type="interactions" value="1"/>
</dbReference>
<dbReference type="EMDB" id="EMD-27623"/>
<feature type="transmembrane region" description="Helical" evidence="9">
    <location>
        <begin position="58"/>
        <end position="78"/>
    </location>
</feature>
<dbReference type="SMR" id="O67182"/>
<evidence type="ECO:0000256" key="1">
    <source>
        <dbReference type="ARBA" id="ARBA00004651"/>
    </source>
</evidence>
<evidence type="ECO:0007829" key="17">
    <source>
        <dbReference type="PDB" id="8DL0"/>
    </source>
</evidence>
<keyword evidence="8 9" id="KW-0472">Membrane</keyword>
<comment type="subcellular location">
    <subcellularLocation>
        <location evidence="1 9">Cell membrane</location>
        <topology evidence="1 9">Multi-pass membrane protein</topology>
    </subcellularLocation>
</comment>
<feature type="transmembrane region" description="Helical" evidence="9">
    <location>
        <begin position="171"/>
        <end position="192"/>
    </location>
</feature>
<dbReference type="PDBsum" id="6M96"/>
<dbReference type="Pfam" id="PF01061">
    <property type="entry name" value="ABC2_membrane"/>
    <property type="match status" value="1"/>
</dbReference>
<feature type="transmembrane region" description="Helical" evidence="9">
    <location>
        <begin position="21"/>
        <end position="46"/>
    </location>
</feature>
<dbReference type="PANTHER" id="PTHR30413">
    <property type="entry name" value="INNER MEMBRANE TRANSPORT PERMEASE"/>
    <property type="match status" value="1"/>
</dbReference>
<comment type="interaction">
    <interactant intactId="EBI-26652142">
        <id>O67182</id>
    </interactant>
    <interactant intactId="EBI-26617718">
        <id>O67181</id>
        <label>abcT4</label>
    </interactant>
    <organismsDiffer>false</organismsDiffer>
    <experiments>3</experiments>
</comment>
<proteinExistence type="evidence at protein level"/>
<evidence type="ECO:0000256" key="7">
    <source>
        <dbReference type="ARBA" id="ARBA00023047"/>
    </source>
</evidence>
<dbReference type="EMDB" id="EMD-27556"/>
<keyword evidence="12" id="KW-1185">Reference proteome</keyword>
<protein>
    <recommendedName>
        <fullName evidence="9">Transport permease protein</fullName>
    </recommendedName>
</protein>
<dbReference type="InterPro" id="IPR013525">
    <property type="entry name" value="ABC2_TM"/>
</dbReference>
<dbReference type="PDB" id="8DL0">
    <property type="method" value="EM"/>
    <property type="resolution" value="4.10 A"/>
    <property type="chains" value="B/D=1-256"/>
</dbReference>
<evidence type="ECO:0007829" key="13">
    <source>
        <dbReference type="PDB" id="6M96"/>
    </source>
</evidence>
<dbReference type="PDB" id="8DKU">
    <property type="method" value="EM"/>
    <property type="resolution" value="3.20 A"/>
    <property type="chains" value="B/D=1-256"/>
</dbReference>
<keyword evidence="13 14" id="KW-0002">3D-structure</keyword>
<dbReference type="eggNOG" id="COG1682">
    <property type="taxonomic scope" value="Bacteria"/>
</dbReference>
<evidence type="ECO:0000256" key="9">
    <source>
        <dbReference type="RuleBase" id="RU361157"/>
    </source>
</evidence>
<name>O67182_AQUAE</name>
<reference evidence="11 12" key="1">
    <citation type="journal article" date="1998" name="Nature">
        <title>The complete genome of the hyperthermophilic bacterium Aquifex aeolicus.</title>
        <authorList>
            <person name="Deckert G."/>
            <person name="Warren P.V."/>
            <person name="Gaasterland T."/>
            <person name="Young W.G."/>
            <person name="Lenox A.L."/>
            <person name="Graham D.E."/>
            <person name="Overbeek R."/>
            <person name="Snead M.A."/>
            <person name="Keller M."/>
            <person name="Aujay M."/>
            <person name="Huber R."/>
            <person name="Feldman R.A."/>
            <person name="Short J.M."/>
            <person name="Olson G.J."/>
            <person name="Swanson R.V."/>
        </authorList>
    </citation>
    <scope>NUCLEOTIDE SEQUENCE [LARGE SCALE GENOMIC DNA]</scope>
    <source>
        <strain evidence="11 12">VF5</strain>
    </source>
</reference>
<evidence type="ECO:0007829" key="14">
    <source>
        <dbReference type="PDB" id="6OIH"/>
    </source>
</evidence>
<dbReference type="PDB" id="7K2T">
    <property type="method" value="EM"/>
    <property type="resolution" value="3.60 A"/>
    <property type="chains" value="B/D=1-256"/>
</dbReference>
<dbReference type="PROSITE" id="PS51012">
    <property type="entry name" value="ABC_TM2"/>
    <property type="match status" value="1"/>
</dbReference>
<dbReference type="EnsemblBacteria" id="AAC07147">
    <property type="protein sequence ID" value="AAC07147"/>
    <property type="gene ID" value="aq_1095"/>
</dbReference>
<dbReference type="AlphaFoldDB" id="O67182"/>
<accession>O67182</accession>
<reference evidence="15" key="4">
    <citation type="journal article" date="2021" name="Proc. Natl. Acad. Sci. U.S.A.">
        <title>Cryo-EM structure of the full-length WzmWzt ABC transporter required for lipid-linked O antigen transport.</title>
        <authorList>
            <person name="Caffalette C.A."/>
            <person name="Zimmer J."/>
        </authorList>
    </citation>
    <scope>STRUCTURE BY ELECTRON MICROSCOPY (3.60 ANGSTROMS)</scope>
</reference>
<evidence type="ECO:0000313" key="12">
    <source>
        <dbReference type="Proteomes" id="UP000000798"/>
    </source>
</evidence>
<comment type="caution">
    <text evidence="9">Lacks conserved residue(s) required for the propagation of feature annotation.</text>
</comment>
<dbReference type="PDB" id="6M96">
    <property type="method" value="X-ray"/>
    <property type="resolution" value="2.05 A"/>
    <property type="chains" value="B=1-256"/>
</dbReference>
<dbReference type="PDBsum" id="6OIH"/>